<dbReference type="InterPro" id="IPR017943">
    <property type="entry name" value="Bactericidal_perm-incr_a/b_dom"/>
</dbReference>
<dbReference type="GO" id="GO:0008289">
    <property type="term" value="F:lipid binding"/>
    <property type="evidence" value="ECO:0007669"/>
    <property type="project" value="InterPro"/>
</dbReference>
<proteinExistence type="predicted"/>
<protein>
    <submittedName>
        <fullName evidence="2">Uncharacterized protein</fullName>
    </submittedName>
</protein>
<keyword evidence="1" id="KW-1185">Reference proteome</keyword>
<dbReference type="Gene3D" id="3.15.10.10">
    <property type="entry name" value="Bactericidal permeability-increasing protein, domain 1"/>
    <property type="match status" value="1"/>
</dbReference>
<reference evidence="2" key="1">
    <citation type="submission" date="2022-11" db="UniProtKB">
        <authorList>
            <consortium name="WormBaseParasite"/>
        </authorList>
    </citation>
    <scope>IDENTIFICATION</scope>
</reference>
<evidence type="ECO:0000313" key="1">
    <source>
        <dbReference type="Proteomes" id="UP000887569"/>
    </source>
</evidence>
<dbReference type="Proteomes" id="UP000887569">
    <property type="component" value="Unplaced"/>
</dbReference>
<evidence type="ECO:0000313" key="2">
    <source>
        <dbReference type="WBParaSite" id="PgR026_g030_t01"/>
    </source>
</evidence>
<dbReference type="AlphaFoldDB" id="A0A915B5S4"/>
<dbReference type="WBParaSite" id="PgR026_g030_t01">
    <property type="protein sequence ID" value="PgR026_g030_t01"/>
    <property type="gene ID" value="PgR026_g030"/>
</dbReference>
<name>A0A915B5S4_PARUN</name>
<dbReference type="SUPFAM" id="SSF55394">
    <property type="entry name" value="Bactericidal permeability-increasing protein, BPI"/>
    <property type="match status" value="1"/>
</dbReference>
<organism evidence="1 2">
    <name type="scientific">Parascaris univalens</name>
    <name type="common">Nematode worm</name>
    <dbReference type="NCBI Taxonomy" id="6257"/>
    <lineage>
        <taxon>Eukaryota</taxon>
        <taxon>Metazoa</taxon>
        <taxon>Ecdysozoa</taxon>
        <taxon>Nematoda</taxon>
        <taxon>Chromadorea</taxon>
        <taxon>Rhabditida</taxon>
        <taxon>Spirurina</taxon>
        <taxon>Ascaridomorpha</taxon>
        <taxon>Ascaridoidea</taxon>
        <taxon>Ascarididae</taxon>
        <taxon>Parascaris</taxon>
    </lineage>
</organism>
<accession>A0A915B5S4</accession>
<sequence length="377" mass="43047">RYLNSCFEDLREWIIAYMRSNQIDGKFHQIHRTGSIQATDLQTTSVTLRLASLEHHRGEHYVQMKGFNIKLKGNWYYKLLYIITDSGTFSLSVSDMNITIGNIEPEVFSGLPFINTDLNCKVTYAGFAFSLDHPKILSNILSGFMYRLMRNKFENTICGEVTRAFDAFLRHGVEQLSFRHALPSGAILNNSLVSRPLLSAEGDLTTYHYGIIKESTLPVSELSSLERRPHDVTYLLKPQLLEEILSTIHQKSLFDGSYKDDHEYSLTVKCIKRPEVRLGGEDIIAILDKRFVVTSNNIVVLNDTFSVELLLKALYSRRLQLRFQVLQFSSMDFLFDDLHGKFASKLQRQWSTIIGTYLRVPLPSAFGIVAKNASLTV</sequence>